<evidence type="ECO:0000256" key="1">
    <source>
        <dbReference type="ARBA" id="ARBA00001933"/>
    </source>
</evidence>
<dbReference type="PANTHER" id="PTHR48078">
    <property type="entry name" value="THREONINE DEHYDRATASE, MITOCHONDRIAL-RELATED"/>
    <property type="match status" value="1"/>
</dbReference>
<dbReference type="InterPro" id="IPR036052">
    <property type="entry name" value="TrpB-like_PALP_sf"/>
</dbReference>
<dbReference type="CDD" id="cd01563">
    <property type="entry name" value="Thr-synth_1"/>
    <property type="match status" value="1"/>
</dbReference>
<evidence type="ECO:0000256" key="4">
    <source>
        <dbReference type="ARBA" id="ARBA00022898"/>
    </source>
</evidence>
<dbReference type="InterPro" id="IPR004450">
    <property type="entry name" value="Thr_synthase-like"/>
</dbReference>
<gene>
    <name evidence="8" type="primary">thrC_30</name>
    <name evidence="8" type="ORF">SDC9_91966</name>
</gene>
<dbReference type="AlphaFoldDB" id="A0A644ZWD2"/>
<dbReference type="InterPro" id="IPR026260">
    <property type="entry name" value="Thr_Synthase_bac/arc"/>
</dbReference>
<keyword evidence="4" id="KW-0663">Pyridoxal phosphate</keyword>
<evidence type="ECO:0000259" key="7">
    <source>
        <dbReference type="Pfam" id="PF00291"/>
    </source>
</evidence>
<dbReference type="InterPro" id="IPR001926">
    <property type="entry name" value="TrpB-like_PALP"/>
</dbReference>
<comment type="catalytic activity">
    <reaction evidence="6">
        <text>O-phospho-L-homoserine + H2O = L-threonine + phosphate</text>
        <dbReference type="Rhea" id="RHEA:10840"/>
        <dbReference type="ChEBI" id="CHEBI:15377"/>
        <dbReference type="ChEBI" id="CHEBI:43474"/>
        <dbReference type="ChEBI" id="CHEBI:57590"/>
        <dbReference type="ChEBI" id="CHEBI:57926"/>
        <dbReference type="EC" id="4.2.3.1"/>
    </reaction>
</comment>
<proteinExistence type="inferred from homology"/>
<name>A0A644ZWD2_9ZZZZ</name>
<comment type="similarity">
    <text evidence="2">Belongs to the threonine synthase family.</text>
</comment>
<dbReference type="PANTHER" id="PTHR48078:SF6">
    <property type="entry name" value="L-THREONINE DEHYDRATASE CATABOLIC TDCB"/>
    <property type="match status" value="1"/>
</dbReference>
<keyword evidence="5 8" id="KW-0456">Lyase</keyword>
<dbReference type="PIRSF" id="PIRSF038945">
    <property type="entry name" value="Thr_synthase"/>
    <property type="match status" value="1"/>
</dbReference>
<evidence type="ECO:0000256" key="5">
    <source>
        <dbReference type="ARBA" id="ARBA00023239"/>
    </source>
</evidence>
<dbReference type="GO" id="GO:0003941">
    <property type="term" value="F:L-serine ammonia-lyase activity"/>
    <property type="evidence" value="ECO:0007669"/>
    <property type="project" value="TreeGrafter"/>
</dbReference>
<dbReference type="GO" id="GO:0006567">
    <property type="term" value="P:L-threonine catabolic process"/>
    <property type="evidence" value="ECO:0007669"/>
    <property type="project" value="TreeGrafter"/>
</dbReference>
<dbReference type="GO" id="GO:0004794">
    <property type="term" value="F:threonine deaminase activity"/>
    <property type="evidence" value="ECO:0007669"/>
    <property type="project" value="TreeGrafter"/>
</dbReference>
<comment type="caution">
    <text evidence="8">The sequence shown here is derived from an EMBL/GenBank/DDBJ whole genome shotgun (WGS) entry which is preliminary data.</text>
</comment>
<accession>A0A644ZWD2</accession>
<feature type="domain" description="Tryptophan synthase beta chain-like PALP" evidence="7">
    <location>
        <begin position="69"/>
        <end position="370"/>
    </location>
</feature>
<dbReference type="InterPro" id="IPR050147">
    <property type="entry name" value="Ser/Thr_Dehydratase"/>
</dbReference>
<protein>
    <recommendedName>
        <fullName evidence="3">Threonine synthase</fullName>
    </recommendedName>
</protein>
<dbReference type="GO" id="GO:0009097">
    <property type="term" value="P:isoleucine biosynthetic process"/>
    <property type="evidence" value="ECO:0007669"/>
    <property type="project" value="TreeGrafter"/>
</dbReference>
<organism evidence="8">
    <name type="scientific">bioreactor metagenome</name>
    <dbReference type="NCBI Taxonomy" id="1076179"/>
    <lineage>
        <taxon>unclassified sequences</taxon>
        <taxon>metagenomes</taxon>
        <taxon>ecological metagenomes</taxon>
    </lineage>
</organism>
<dbReference type="SUPFAM" id="SSF53686">
    <property type="entry name" value="Tryptophan synthase beta subunit-like PLP-dependent enzymes"/>
    <property type="match status" value="1"/>
</dbReference>
<evidence type="ECO:0000256" key="3">
    <source>
        <dbReference type="ARBA" id="ARBA00018679"/>
    </source>
</evidence>
<reference evidence="8" key="1">
    <citation type="submission" date="2019-08" db="EMBL/GenBank/DDBJ databases">
        <authorList>
            <person name="Kucharzyk K."/>
            <person name="Murdoch R.W."/>
            <person name="Higgins S."/>
            <person name="Loffler F."/>
        </authorList>
    </citation>
    <scope>NUCLEOTIDE SEQUENCE</scope>
</reference>
<dbReference type="Gene3D" id="3.40.50.1100">
    <property type="match status" value="2"/>
</dbReference>
<evidence type="ECO:0000256" key="6">
    <source>
        <dbReference type="ARBA" id="ARBA00049144"/>
    </source>
</evidence>
<sequence length="402" mass="44701">MRDIKMYCTKCGKEYPIKNVHPRCEECNEPLEVELVKEGKIKEGNPLRQTMLERYSDFFPFGEVNNDLSLHEGFTPLIPSPKIAKKVGVKEVYFKTESQNPTWSFKDRGTLAGIQHAYSLGYKKVGAVSTGNMAVSVAAYGQRAGFETFILVDKNIPEEKLNPVAIYGANLIKVDGDYGNLYYESLEIGKKYGIYFINSDVTYRVEGSKTIAFEICEQLNFQVSDYVIVPTSAGGNIRGILKGFEEFKQCGLIDKIPKMICAQASGCSPIFNAFKDDKENIERVIEHETIAHGIENPFPPSGNEVLRKIRENGGICVAVTDEEIVKAQKEMAEEGIFGQPESAVPLASIKKLVAEGYLKDTDTVACIVTGSGLKYTAALKKHDLKTYDCKIENLSDFIGKFK</sequence>
<comment type="cofactor">
    <cofactor evidence="1">
        <name>pyridoxal 5'-phosphate</name>
        <dbReference type="ChEBI" id="CHEBI:597326"/>
    </cofactor>
</comment>
<evidence type="ECO:0000313" key="8">
    <source>
        <dbReference type="EMBL" id="MPM45280.1"/>
    </source>
</evidence>
<dbReference type="GO" id="GO:0006565">
    <property type="term" value="P:L-serine catabolic process"/>
    <property type="evidence" value="ECO:0007669"/>
    <property type="project" value="TreeGrafter"/>
</dbReference>
<dbReference type="Pfam" id="PF00291">
    <property type="entry name" value="PALP"/>
    <property type="match status" value="1"/>
</dbReference>
<evidence type="ECO:0000256" key="2">
    <source>
        <dbReference type="ARBA" id="ARBA00005517"/>
    </source>
</evidence>
<dbReference type="GO" id="GO:0009088">
    <property type="term" value="P:threonine biosynthetic process"/>
    <property type="evidence" value="ECO:0007669"/>
    <property type="project" value="InterPro"/>
</dbReference>
<dbReference type="EMBL" id="VSSQ01010813">
    <property type="protein sequence ID" value="MPM45280.1"/>
    <property type="molecule type" value="Genomic_DNA"/>
</dbReference>
<dbReference type="GO" id="GO:0004795">
    <property type="term" value="F:threonine synthase activity"/>
    <property type="evidence" value="ECO:0007669"/>
    <property type="project" value="UniProtKB-EC"/>
</dbReference>
<dbReference type="NCBIfam" id="TIGR00260">
    <property type="entry name" value="thrC"/>
    <property type="match status" value="1"/>
</dbReference>